<dbReference type="EMBL" id="JAFHAP010000017">
    <property type="protein sequence ID" value="MBN2910866.1"/>
    <property type="molecule type" value="Genomic_DNA"/>
</dbReference>
<name>A0ABS2WN43_9BACL</name>
<dbReference type="RefSeq" id="WP_205497167.1">
    <property type="nucleotide sequence ID" value="NZ_JAFHAP010000017.1"/>
</dbReference>
<evidence type="ECO:0000313" key="1">
    <source>
        <dbReference type="EMBL" id="MBN2910866.1"/>
    </source>
</evidence>
<evidence type="ECO:0000313" key="2">
    <source>
        <dbReference type="Proteomes" id="UP001177120"/>
    </source>
</evidence>
<organism evidence="1 2">
    <name type="scientific">Polycladomyces zharkentensis</name>
    <dbReference type="NCBI Taxonomy" id="2807616"/>
    <lineage>
        <taxon>Bacteria</taxon>
        <taxon>Bacillati</taxon>
        <taxon>Bacillota</taxon>
        <taxon>Bacilli</taxon>
        <taxon>Bacillales</taxon>
        <taxon>Thermoactinomycetaceae</taxon>
        <taxon>Polycladomyces</taxon>
    </lineage>
</organism>
<sequence>MGEVVDFFDPTPTIYELTTGKDWDTGEELGGYDRYAEPFLEYLIGKKVGKGGKFPAKLDKKLLGGKVTKKLDEWTQPVREKRDEFVEWACSNGGLLSERAVSTAYADNGGSIPDKECLMQQILGWSGDQARRDRVAHGGYFMSKEFRKRIANAKPAPYDKHTDARTVDEAKRFSYKHAQFLPNVDRKKLEKEALMKAEYVFVKNGVAYFFYDTGKIVGYDNGEPTTWIRAELPIGDRSKPEYHGHPMSKKRVDGYLKKSIRLKR</sequence>
<comment type="caution">
    <text evidence="1">The sequence shown here is derived from an EMBL/GenBank/DDBJ whole genome shotgun (WGS) entry which is preliminary data.</text>
</comment>
<reference evidence="1" key="1">
    <citation type="journal article" date="2024" name="Int. J. Syst. Evol. Microbiol.">
        <title>Polycladomyces zharkentensis sp. nov., a novel thermophilic cellulose- and starch-degrading member of the Bacillota from a geothermal aquifer in Kazakhstan.</title>
        <authorList>
            <person name="Mashzhan A."/>
            <person name="Kistaubayeva A."/>
            <person name="Javier-Lopez R."/>
            <person name="Bissenova U."/>
            <person name="Bissenbay A."/>
            <person name="Birkeland N.K."/>
        </authorList>
    </citation>
    <scope>NUCLEOTIDE SEQUENCE</scope>
    <source>
        <strain evidence="1">ZKZ2T</strain>
    </source>
</reference>
<accession>A0ABS2WN43</accession>
<proteinExistence type="predicted"/>
<gene>
    <name evidence="1" type="ORF">JQC72_15305</name>
</gene>
<dbReference type="Proteomes" id="UP001177120">
    <property type="component" value="Unassembled WGS sequence"/>
</dbReference>
<protein>
    <submittedName>
        <fullName evidence="1">Uncharacterized protein</fullName>
    </submittedName>
</protein>
<keyword evidence="2" id="KW-1185">Reference proteome</keyword>